<organism evidence="2 3">
    <name type="scientific">Neonectria magnoliae</name>
    <dbReference type="NCBI Taxonomy" id="2732573"/>
    <lineage>
        <taxon>Eukaryota</taxon>
        <taxon>Fungi</taxon>
        <taxon>Dikarya</taxon>
        <taxon>Ascomycota</taxon>
        <taxon>Pezizomycotina</taxon>
        <taxon>Sordariomycetes</taxon>
        <taxon>Hypocreomycetidae</taxon>
        <taxon>Hypocreales</taxon>
        <taxon>Nectriaceae</taxon>
        <taxon>Neonectria</taxon>
    </lineage>
</organism>
<evidence type="ECO:0000256" key="1">
    <source>
        <dbReference type="SAM" id="MobiDB-lite"/>
    </source>
</evidence>
<protein>
    <submittedName>
        <fullName evidence="2">Uncharacterized protein</fullName>
    </submittedName>
</protein>
<comment type="caution">
    <text evidence="2">The sequence shown here is derived from an EMBL/GenBank/DDBJ whole genome shotgun (WGS) entry which is preliminary data.</text>
</comment>
<dbReference type="Proteomes" id="UP001498421">
    <property type="component" value="Unassembled WGS sequence"/>
</dbReference>
<reference evidence="2 3" key="1">
    <citation type="journal article" date="2025" name="Microbiol. Resour. Announc.">
        <title>Draft genome sequences for Neonectria magnoliae and Neonectria punicea, canker pathogens of Liriodendron tulipifera and Acer saccharum in West Virginia.</title>
        <authorList>
            <person name="Petronek H.M."/>
            <person name="Kasson M.T."/>
            <person name="Metheny A.M."/>
            <person name="Stauder C.M."/>
            <person name="Lovett B."/>
            <person name="Lynch S.C."/>
            <person name="Garnas J.R."/>
            <person name="Kasson L.R."/>
            <person name="Stajich J.E."/>
        </authorList>
    </citation>
    <scope>NUCLEOTIDE SEQUENCE [LARGE SCALE GENOMIC DNA]</scope>
    <source>
        <strain evidence="2 3">NRRL 64651</strain>
    </source>
</reference>
<accession>A0ABR1I4S9</accession>
<dbReference type="EMBL" id="JAZAVK010000044">
    <property type="protein sequence ID" value="KAK7428234.1"/>
    <property type="molecule type" value="Genomic_DNA"/>
</dbReference>
<feature type="compositionally biased region" description="Polar residues" evidence="1">
    <location>
        <begin position="253"/>
        <end position="265"/>
    </location>
</feature>
<sequence length="280" mass="31454">MPHGQDDVSQWFWMWDLLFRGYARPESVYLKHGIAEFAMVLRRGKEPGLTNKLIELHRQFDINLEKEASASIYMCDEELAWRRRSRRYRCHPDDSLVDNVLVDNGRDHQHSDVNHGVMPATPNLCIPAAPAIQTQIEAQNYAMPDQQPFATPSDAAISSYQQPPEDIIFAQDSLWFVPPAQYQGPLPFDFIGTQGDFNPSTFPGNEHLQNQEIIGHPDTQGPRTAWKPNEMHIDSRAPNSSFASDVLDDTQPEDSTFGPNGCPSTSKRRSQYGGGPSSSG</sequence>
<evidence type="ECO:0000313" key="2">
    <source>
        <dbReference type="EMBL" id="KAK7428234.1"/>
    </source>
</evidence>
<evidence type="ECO:0000313" key="3">
    <source>
        <dbReference type="Proteomes" id="UP001498421"/>
    </source>
</evidence>
<feature type="region of interest" description="Disordered" evidence="1">
    <location>
        <begin position="213"/>
        <end position="280"/>
    </location>
</feature>
<proteinExistence type="predicted"/>
<gene>
    <name evidence="2" type="ORF">QQZ08_005300</name>
</gene>
<keyword evidence="3" id="KW-1185">Reference proteome</keyword>
<name>A0ABR1I4S9_9HYPO</name>